<protein>
    <submittedName>
        <fullName evidence="5">Dynamitin-domain-containing protein</fullName>
    </submittedName>
</protein>
<feature type="region of interest" description="Disordered" evidence="4">
    <location>
        <begin position="70"/>
        <end position="99"/>
    </location>
</feature>
<name>A0AA40BYU1_9PEZI</name>
<keyword evidence="2" id="KW-0963">Cytoplasm</keyword>
<evidence type="ECO:0000313" key="5">
    <source>
        <dbReference type="EMBL" id="KAK0618484.1"/>
    </source>
</evidence>
<dbReference type="AlphaFoldDB" id="A0AA40BYU1"/>
<dbReference type="InterPro" id="IPR028133">
    <property type="entry name" value="Dynamitin"/>
</dbReference>
<evidence type="ECO:0000256" key="3">
    <source>
        <dbReference type="SAM" id="Coils"/>
    </source>
</evidence>
<dbReference type="GO" id="GO:0005869">
    <property type="term" value="C:dynactin complex"/>
    <property type="evidence" value="ECO:0007669"/>
    <property type="project" value="InterPro"/>
</dbReference>
<dbReference type="GO" id="GO:0007017">
    <property type="term" value="P:microtubule-based process"/>
    <property type="evidence" value="ECO:0007669"/>
    <property type="project" value="InterPro"/>
</dbReference>
<evidence type="ECO:0000313" key="6">
    <source>
        <dbReference type="Proteomes" id="UP001174934"/>
    </source>
</evidence>
<dbReference type="GO" id="GO:0005737">
    <property type="term" value="C:cytoplasm"/>
    <property type="evidence" value="ECO:0007669"/>
    <property type="project" value="UniProtKB-SubCell"/>
</dbReference>
<accession>A0AA40BYU1</accession>
<dbReference type="EMBL" id="JAULSR010000005">
    <property type="protein sequence ID" value="KAK0618484.1"/>
    <property type="molecule type" value="Genomic_DNA"/>
</dbReference>
<proteinExistence type="predicted"/>
<comment type="caution">
    <text evidence="5">The sequence shown here is derived from an EMBL/GenBank/DDBJ whole genome shotgun (WGS) entry which is preliminary data.</text>
</comment>
<keyword evidence="6" id="KW-1185">Reference proteome</keyword>
<comment type="subcellular location">
    <subcellularLocation>
        <location evidence="1">Cytoplasm</location>
    </subcellularLocation>
</comment>
<evidence type="ECO:0000256" key="2">
    <source>
        <dbReference type="ARBA" id="ARBA00022490"/>
    </source>
</evidence>
<sequence>MASHRKYAALPDLDSAPDIYETPDLTDDNSTVPGTTVRSPSENGSDNDENDAAVISRARLQIDQARSRFMPSTVDASDVDFSDRLDSKRKSYKASSRRQRILEDGTEELGDLSDEDDAENLARKIARLKREVEEAKEEHGKQKAASTEAKTESLNQDEDITSLSKTLDEISRLDETLAPRTTPTTLKQAPYTREQAIQDHTFDGIKDVASYTVTYAPTYEQTHALAKAADFDHRLVLLEKALGIGSSAMHEFDSNGLPRAIIPLLETLHKQVSTLSEASTSSLDSISRRVRTLTQEADSLEKSRRNAKVAQEALASTGALLAAEEESPEDSEQMAKINALYGTIPTIEKLTPLLPPLLDRLRSLRMIHADAATASETLARIETKQSGMASDIQQWKEGLDNVESAMKDGQSTMAKNMDVMSGWVKDLEGKMAKLS</sequence>
<evidence type="ECO:0000256" key="1">
    <source>
        <dbReference type="ARBA" id="ARBA00004496"/>
    </source>
</evidence>
<feature type="region of interest" description="Disordered" evidence="4">
    <location>
        <begin position="132"/>
        <end position="158"/>
    </location>
</feature>
<dbReference type="Pfam" id="PF04912">
    <property type="entry name" value="Dynamitin"/>
    <property type="match status" value="1"/>
</dbReference>
<keyword evidence="3" id="KW-0175">Coiled coil</keyword>
<dbReference type="Proteomes" id="UP001174934">
    <property type="component" value="Unassembled WGS sequence"/>
</dbReference>
<feature type="coiled-coil region" evidence="3">
    <location>
        <begin position="283"/>
        <end position="310"/>
    </location>
</feature>
<organism evidence="5 6">
    <name type="scientific">Bombardia bombarda</name>
    <dbReference type="NCBI Taxonomy" id="252184"/>
    <lineage>
        <taxon>Eukaryota</taxon>
        <taxon>Fungi</taxon>
        <taxon>Dikarya</taxon>
        <taxon>Ascomycota</taxon>
        <taxon>Pezizomycotina</taxon>
        <taxon>Sordariomycetes</taxon>
        <taxon>Sordariomycetidae</taxon>
        <taxon>Sordariales</taxon>
        <taxon>Lasiosphaeriaceae</taxon>
        <taxon>Bombardia</taxon>
    </lineage>
</organism>
<evidence type="ECO:0000256" key="4">
    <source>
        <dbReference type="SAM" id="MobiDB-lite"/>
    </source>
</evidence>
<feature type="compositionally biased region" description="Polar residues" evidence="4">
    <location>
        <begin position="28"/>
        <end position="44"/>
    </location>
</feature>
<reference evidence="5" key="1">
    <citation type="submission" date="2023-06" db="EMBL/GenBank/DDBJ databases">
        <title>Genome-scale phylogeny and comparative genomics of the fungal order Sordariales.</title>
        <authorList>
            <consortium name="Lawrence Berkeley National Laboratory"/>
            <person name="Hensen N."/>
            <person name="Bonometti L."/>
            <person name="Westerberg I."/>
            <person name="Brannstrom I.O."/>
            <person name="Guillou S."/>
            <person name="Cros-Aarteil S."/>
            <person name="Calhoun S."/>
            <person name="Haridas S."/>
            <person name="Kuo A."/>
            <person name="Mondo S."/>
            <person name="Pangilinan J."/>
            <person name="Riley R."/>
            <person name="LaButti K."/>
            <person name="Andreopoulos B."/>
            <person name="Lipzen A."/>
            <person name="Chen C."/>
            <person name="Yanf M."/>
            <person name="Daum C."/>
            <person name="Ng V."/>
            <person name="Clum A."/>
            <person name="Steindorff A."/>
            <person name="Ohm R."/>
            <person name="Martin F."/>
            <person name="Silar P."/>
            <person name="Natvig D."/>
            <person name="Lalanne C."/>
            <person name="Gautier V."/>
            <person name="Ament-velasquez S.L."/>
            <person name="Kruys A."/>
            <person name="Hutchinson M.I."/>
            <person name="Powell A.J."/>
            <person name="Barry K."/>
            <person name="Miller A.N."/>
            <person name="Grigoriev I.V."/>
            <person name="Debuchy R."/>
            <person name="Gladieux P."/>
            <person name="Thoren M.H."/>
            <person name="Johannesson H."/>
        </authorList>
    </citation>
    <scope>NUCLEOTIDE SEQUENCE</scope>
    <source>
        <strain evidence="5">SMH3391-2</strain>
    </source>
</reference>
<feature type="compositionally biased region" description="Basic and acidic residues" evidence="4">
    <location>
        <begin position="132"/>
        <end position="141"/>
    </location>
</feature>
<dbReference type="PANTHER" id="PTHR15346">
    <property type="entry name" value="DYNACTIN SUBUNIT"/>
    <property type="match status" value="1"/>
</dbReference>
<feature type="region of interest" description="Disordered" evidence="4">
    <location>
        <begin position="1"/>
        <end position="52"/>
    </location>
</feature>
<feature type="compositionally biased region" description="Basic residues" evidence="4">
    <location>
        <begin position="90"/>
        <end position="99"/>
    </location>
</feature>
<gene>
    <name evidence="5" type="ORF">B0T17DRAFT_538048</name>
</gene>